<protein>
    <submittedName>
        <fullName evidence="2">DinB superfamily protein</fullName>
    </submittedName>
</protein>
<dbReference type="RefSeq" id="WP_145240704.1">
    <property type="nucleotide sequence ID" value="NZ_CP036273.1"/>
</dbReference>
<reference evidence="2 3" key="1">
    <citation type="submission" date="2019-02" db="EMBL/GenBank/DDBJ databases">
        <title>Deep-cultivation of Planctomycetes and their phenomic and genomic characterization uncovers novel biology.</title>
        <authorList>
            <person name="Wiegand S."/>
            <person name="Jogler M."/>
            <person name="Boedeker C."/>
            <person name="Pinto D."/>
            <person name="Vollmers J."/>
            <person name="Rivas-Marin E."/>
            <person name="Kohn T."/>
            <person name="Peeters S.H."/>
            <person name="Heuer A."/>
            <person name="Rast P."/>
            <person name="Oberbeckmann S."/>
            <person name="Bunk B."/>
            <person name="Jeske O."/>
            <person name="Meyerdierks A."/>
            <person name="Storesund J.E."/>
            <person name="Kallscheuer N."/>
            <person name="Luecker S."/>
            <person name="Lage O.M."/>
            <person name="Pohl T."/>
            <person name="Merkel B.J."/>
            <person name="Hornburger P."/>
            <person name="Mueller R.-W."/>
            <person name="Bruemmer F."/>
            <person name="Labrenz M."/>
            <person name="Spormann A.M."/>
            <person name="Op den Camp H."/>
            <person name="Overmann J."/>
            <person name="Amann R."/>
            <person name="Jetten M.S.M."/>
            <person name="Mascher T."/>
            <person name="Medema M.H."/>
            <person name="Devos D.P."/>
            <person name="Kaster A.-K."/>
            <person name="Ovreas L."/>
            <person name="Rohde M."/>
            <person name="Galperin M.Y."/>
            <person name="Jogler C."/>
        </authorList>
    </citation>
    <scope>NUCLEOTIDE SEQUENCE [LARGE SCALE GENOMIC DNA]</scope>
    <source>
        <strain evidence="2 3">ETA_A1</strain>
    </source>
</reference>
<evidence type="ECO:0000313" key="2">
    <source>
        <dbReference type="EMBL" id="QDU21623.1"/>
    </source>
</evidence>
<dbReference type="Gene3D" id="1.20.120.450">
    <property type="entry name" value="dinb family like domain"/>
    <property type="match status" value="1"/>
</dbReference>
<dbReference type="OrthoDB" id="268680at2"/>
<accession>A0A517XVT7</accession>
<gene>
    <name evidence="2" type="ORF">ETAA1_35940</name>
</gene>
<evidence type="ECO:0000313" key="3">
    <source>
        <dbReference type="Proteomes" id="UP000319576"/>
    </source>
</evidence>
<proteinExistence type="predicted"/>
<name>A0A517XVT7_9BACT</name>
<dbReference type="InterPro" id="IPR034660">
    <property type="entry name" value="DinB/YfiT-like"/>
</dbReference>
<dbReference type="Pfam" id="PF12867">
    <property type="entry name" value="DinB_2"/>
    <property type="match status" value="1"/>
</dbReference>
<evidence type="ECO:0000259" key="1">
    <source>
        <dbReference type="Pfam" id="PF12867"/>
    </source>
</evidence>
<keyword evidence="3" id="KW-1185">Reference proteome</keyword>
<dbReference type="SUPFAM" id="SSF109854">
    <property type="entry name" value="DinB/YfiT-like putative metalloenzymes"/>
    <property type="match status" value="1"/>
</dbReference>
<organism evidence="2 3">
    <name type="scientific">Urbifossiella limnaea</name>
    <dbReference type="NCBI Taxonomy" id="2528023"/>
    <lineage>
        <taxon>Bacteria</taxon>
        <taxon>Pseudomonadati</taxon>
        <taxon>Planctomycetota</taxon>
        <taxon>Planctomycetia</taxon>
        <taxon>Gemmatales</taxon>
        <taxon>Gemmataceae</taxon>
        <taxon>Urbifossiella</taxon>
    </lineage>
</organism>
<sequence>MFDRERRLYADQYGYARQLTADIPDEEFAEEPVPGMNHPAWILGHLTVTADFGLHLLGEKPVAPEGWGAMFSPGSVPDPNRGNYPTKAEYLNAYEAAHAGLSAAVAALDDARAAKPNPVASLKARFPTLGDLVAHLLTTHEATHLGQLSAWRRIMGKKGVSV</sequence>
<dbReference type="Proteomes" id="UP000319576">
    <property type="component" value="Chromosome"/>
</dbReference>
<dbReference type="KEGG" id="uli:ETAA1_35940"/>
<dbReference type="EMBL" id="CP036273">
    <property type="protein sequence ID" value="QDU21623.1"/>
    <property type="molecule type" value="Genomic_DNA"/>
</dbReference>
<dbReference type="AlphaFoldDB" id="A0A517XVT7"/>
<dbReference type="InterPro" id="IPR024775">
    <property type="entry name" value="DinB-like"/>
</dbReference>
<feature type="domain" description="DinB-like" evidence="1">
    <location>
        <begin position="15"/>
        <end position="148"/>
    </location>
</feature>